<dbReference type="SUPFAM" id="SSF46785">
    <property type="entry name" value="Winged helix' DNA-binding domain"/>
    <property type="match status" value="2"/>
</dbReference>
<protein>
    <submittedName>
        <fullName evidence="3">Replication initiation protein RepM</fullName>
    </submittedName>
</protein>
<dbReference type="InterPro" id="IPR036390">
    <property type="entry name" value="WH_DNA-bd_sf"/>
</dbReference>
<comment type="similarity">
    <text evidence="1">Belongs to the initiator RepB protein family.</text>
</comment>
<feature type="domain" description="Initiator Rep protein WH1" evidence="2">
    <location>
        <begin position="15"/>
        <end position="159"/>
    </location>
</feature>
<name>A0ABW9JT17_9GAMM</name>
<dbReference type="RefSeq" id="WP_409140221.1">
    <property type="nucleotide sequence ID" value="NZ_JBJXCW010000007.1"/>
</dbReference>
<evidence type="ECO:0000313" key="4">
    <source>
        <dbReference type="Proteomes" id="UP001632339"/>
    </source>
</evidence>
<gene>
    <name evidence="3" type="primary">repM</name>
    <name evidence="3" type="ORF">ACKVE0_08790</name>
</gene>
<reference evidence="3 4" key="1">
    <citation type="submission" date="2024-12" db="EMBL/GenBank/DDBJ databases">
        <title>C001-4G Acinetobacter sp. assembled genome.</title>
        <authorList>
            <person name="D'Arcy K."/>
            <person name="Kingdon A.D.H."/>
            <person name="Breen A."/>
            <person name="Mckeown C."/>
            <person name="Allman E."/>
            <person name="Sharma P."/>
            <person name="Mcleman A."/>
            <person name="Roberts A.P."/>
        </authorList>
    </citation>
    <scope>NUCLEOTIDE SEQUENCE [LARGE SCALE GENOMIC DNA]</scope>
    <source>
        <strain evidence="3 4">C1-4G</strain>
    </source>
</reference>
<proteinExistence type="inferred from homology"/>
<evidence type="ECO:0000256" key="1">
    <source>
        <dbReference type="ARBA" id="ARBA00038283"/>
    </source>
</evidence>
<dbReference type="InterPro" id="IPR036388">
    <property type="entry name" value="WH-like_DNA-bd_sf"/>
</dbReference>
<comment type="caution">
    <text evidence="3">The sequence shown here is derived from an EMBL/GenBank/DDBJ whole genome shotgun (WGS) entry which is preliminary data.</text>
</comment>
<organism evidence="3 4">
    <name type="scientific">Acinetobacter albensis</name>
    <dbReference type="NCBI Taxonomy" id="1673609"/>
    <lineage>
        <taxon>Bacteria</taxon>
        <taxon>Pseudomonadati</taxon>
        <taxon>Pseudomonadota</taxon>
        <taxon>Gammaproteobacteria</taxon>
        <taxon>Moraxellales</taxon>
        <taxon>Moraxellaceae</taxon>
        <taxon>Acinetobacter</taxon>
    </lineage>
</organism>
<sequence>MKKIINKGNHMGELVVKSNDLINASYNLGVVEQRLLLLCIIAARRKEKILSPSDIFYIHASEYIQQFNVDRSVAYRALADGIKGIYDSEIKLVSNDSKRRVNIRWCWKAEYDEDNATVGIAFTEDVIPLISALEQRFTSYDIDQIAKLKSKYAIRLYEIVIAWRSTNKTPVYELNDFRNKLGLDVTEYKTMSNFNINVLNIAMQQINKFTDIKIKVNKHKKGVKIVGFSFEITQRKLKHQNSFEPSTADIFYKLTDPQINMFGNQLSRLDELSYLAVGNESYEALASKIKEMLRDSAQQKQFQSHLKNLGFKP</sequence>
<dbReference type="NCBIfam" id="NF038290">
    <property type="entry name" value="repM_Acin"/>
    <property type="match status" value="1"/>
</dbReference>
<dbReference type="Pfam" id="PF01051">
    <property type="entry name" value="Rep3_N"/>
    <property type="match status" value="1"/>
</dbReference>
<accession>A0ABW9JT17</accession>
<evidence type="ECO:0000313" key="3">
    <source>
        <dbReference type="EMBL" id="MFN0297620.1"/>
    </source>
</evidence>
<keyword evidence="4" id="KW-1185">Reference proteome</keyword>
<dbReference type="EMBL" id="JBJXCW010000007">
    <property type="protein sequence ID" value="MFN0297620.1"/>
    <property type="molecule type" value="Genomic_DNA"/>
</dbReference>
<dbReference type="InterPro" id="IPR000525">
    <property type="entry name" value="Initiator_Rep_WH1"/>
</dbReference>
<dbReference type="Gene3D" id="1.10.10.10">
    <property type="entry name" value="Winged helix-like DNA-binding domain superfamily/Winged helix DNA-binding domain"/>
    <property type="match status" value="2"/>
</dbReference>
<dbReference type="Proteomes" id="UP001632339">
    <property type="component" value="Unassembled WGS sequence"/>
</dbReference>
<evidence type="ECO:0000259" key="2">
    <source>
        <dbReference type="Pfam" id="PF01051"/>
    </source>
</evidence>
<dbReference type="Pfam" id="PF21205">
    <property type="entry name" value="Rep3_C"/>
    <property type="match status" value="1"/>
</dbReference>